<gene>
    <name evidence="7" type="ORF">K8V69_07185</name>
</gene>
<evidence type="ECO:0000256" key="2">
    <source>
        <dbReference type="ARBA" id="ARBA00022801"/>
    </source>
</evidence>
<keyword evidence="2" id="KW-0378">Hydrolase</keyword>
<feature type="domain" description="SF3 helicase" evidence="6">
    <location>
        <begin position="187"/>
        <end position="355"/>
    </location>
</feature>
<keyword evidence="4" id="KW-0067">ATP-binding</keyword>
<comment type="caution">
    <text evidence="7">The sequence shown here is derived from an EMBL/GenBank/DDBJ whole genome shotgun (WGS) entry which is preliminary data.</text>
</comment>
<dbReference type="InterPro" id="IPR045455">
    <property type="entry name" value="NrS-1_pol-like_helicase"/>
</dbReference>
<dbReference type="Proteomes" id="UP000732527">
    <property type="component" value="Unassembled WGS sequence"/>
</dbReference>
<sequence>MKNKKVKMNDETKKLIKSHKKQKEKAPSFPAWCYIDENDNDKVKVNIVSLGKLIQKEHNYLFITNKDKETPYEYNDQLGYWSPIPKGAISKAIHDKLASVGKWTSQNQKKTYDFINSGIPRKQFNDTIGKQPKMAFNFLNGVYNWNTGQLEPHKKEYYFEGCTDYSLDMSNNKTPETDKYFKLLLGENAKTMMEFIGYSFYPSYEPIQCLMILKNEGGDGKTWLTNHIINGLLEKNNVSNISLDQLADEKNNKFKPAELFHKHVNISSELGEDESVLLSTAPLKKYTGNDWINADKKGKNDIHFQNYAKLLIITNTLVHFRDDSRGFSRRVYIMPAHKIPDFEHTIDENKIKAERGAFAYKCIQLAKDAMKHHALTKTSSINQLVNNWMLDNDPVQQFINECVDTMQNEKAKALDVYQAWINWCRENKYNPLGKTNFKNKMIKKGFKYHERRERDQEGKMLPREYYFLNMKLNENAKPKGKYNPEVNNFGFNK</sequence>
<reference evidence="7" key="2">
    <citation type="submission" date="2021-09" db="EMBL/GenBank/DDBJ databases">
        <authorList>
            <person name="Gilroy R."/>
        </authorList>
    </citation>
    <scope>NUCLEOTIDE SEQUENCE</scope>
    <source>
        <strain evidence="7">CHK192-2623</strain>
    </source>
</reference>
<dbReference type="PANTHER" id="PTHR35372:SF2">
    <property type="entry name" value="SF3 HELICASE DOMAIN-CONTAINING PROTEIN"/>
    <property type="match status" value="1"/>
</dbReference>
<proteinExistence type="predicted"/>
<reference evidence="7" key="1">
    <citation type="journal article" date="2021" name="PeerJ">
        <title>Extensive microbial diversity within the chicken gut microbiome revealed by metagenomics and culture.</title>
        <authorList>
            <person name="Gilroy R."/>
            <person name="Ravi A."/>
            <person name="Getino M."/>
            <person name="Pursley I."/>
            <person name="Horton D.L."/>
            <person name="Alikhan N.F."/>
            <person name="Baker D."/>
            <person name="Gharbi K."/>
            <person name="Hall N."/>
            <person name="Watson M."/>
            <person name="Adriaenssens E.M."/>
            <person name="Foster-Nyarko E."/>
            <person name="Jarju S."/>
            <person name="Secka A."/>
            <person name="Antonio M."/>
            <person name="Oren A."/>
            <person name="Chaudhuri R.R."/>
            <person name="La Ragione R."/>
            <person name="Hildebrand F."/>
            <person name="Pallen M.J."/>
        </authorList>
    </citation>
    <scope>NUCLEOTIDE SEQUENCE</scope>
    <source>
        <strain evidence="7">CHK192-2623</strain>
    </source>
</reference>
<evidence type="ECO:0000259" key="6">
    <source>
        <dbReference type="PROSITE" id="PS51206"/>
    </source>
</evidence>
<dbReference type="PANTHER" id="PTHR35372">
    <property type="entry name" value="ATP BINDING PROTEIN-RELATED"/>
    <property type="match status" value="1"/>
</dbReference>
<evidence type="ECO:0000256" key="5">
    <source>
        <dbReference type="SAM" id="MobiDB-lite"/>
    </source>
</evidence>
<dbReference type="InterPro" id="IPR014015">
    <property type="entry name" value="Helicase_SF3_DNA-vir"/>
</dbReference>
<feature type="region of interest" description="Disordered" evidence="5">
    <location>
        <begin position="1"/>
        <end position="23"/>
    </location>
</feature>
<dbReference type="InterPro" id="IPR027417">
    <property type="entry name" value="P-loop_NTPase"/>
</dbReference>
<keyword evidence="3" id="KW-0347">Helicase</keyword>
<protein>
    <submittedName>
        <fullName evidence="7">Phage/plasmid primase, P4 family</fullName>
    </submittedName>
</protein>
<dbReference type="InterPro" id="IPR006500">
    <property type="entry name" value="Helicase_put_C_phage/plasmid"/>
</dbReference>
<dbReference type="Pfam" id="PF19263">
    <property type="entry name" value="DUF5906"/>
    <property type="match status" value="1"/>
</dbReference>
<dbReference type="GO" id="GO:0005524">
    <property type="term" value="F:ATP binding"/>
    <property type="evidence" value="ECO:0007669"/>
    <property type="project" value="UniProtKB-KW"/>
</dbReference>
<dbReference type="SUPFAM" id="SSF52540">
    <property type="entry name" value="P-loop containing nucleoside triphosphate hydrolases"/>
    <property type="match status" value="1"/>
</dbReference>
<accession>A0A921ELT8</accession>
<organism evidence="7 8">
    <name type="scientific">Lactobacillus johnsonii</name>
    <dbReference type="NCBI Taxonomy" id="33959"/>
    <lineage>
        <taxon>Bacteria</taxon>
        <taxon>Bacillati</taxon>
        <taxon>Bacillota</taxon>
        <taxon>Bacilli</taxon>
        <taxon>Lactobacillales</taxon>
        <taxon>Lactobacillaceae</taxon>
        <taxon>Lactobacillus</taxon>
    </lineage>
</organism>
<dbReference type="EMBL" id="DYYQ01000044">
    <property type="protein sequence ID" value="HJE49945.1"/>
    <property type="molecule type" value="Genomic_DNA"/>
</dbReference>
<dbReference type="InterPro" id="IPR051620">
    <property type="entry name" value="ORF904-like_C"/>
</dbReference>
<evidence type="ECO:0000256" key="3">
    <source>
        <dbReference type="ARBA" id="ARBA00022806"/>
    </source>
</evidence>
<dbReference type="PROSITE" id="PS51206">
    <property type="entry name" value="SF3_HELICASE_1"/>
    <property type="match status" value="1"/>
</dbReference>
<name>A0A921ELT8_LACJH</name>
<evidence type="ECO:0000313" key="7">
    <source>
        <dbReference type="EMBL" id="HJE49945.1"/>
    </source>
</evidence>
<keyword evidence="1" id="KW-0547">Nucleotide-binding</keyword>
<dbReference type="GO" id="GO:0016787">
    <property type="term" value="F:hydrolase activity"/>
    <property type="evidence" value="ECO:0007669"/>
    <property type="project" value="UniProtKB-KW"/>
</dbReference>
<dbReference type="GO" id="GO:0004386">
    <property type="term" value="F:helicase activity"/>
    <property type="evidence" value="ECO:0007669"/>
    <property type="project" value="UniProtKB-KW"/>
</dbReference>
<dbReference type="NCBIfam" id="TIGR01613">
    <property type="entry name" value="primase_Cterm"/>
    <property type="match status" value="1"/>
</dbReference>
<dbReference type="InterPro" id="IPR004968">
    <property type="entry name" value="DNA_primase/NTPase_C"/>
</dbReference>
<dbReference type="InterPro" id="IPR014818">
    <property type="entry name" value="Phage/plasmid_primase_P4_C"/>
</dbReference>
<dbReference type="Gene3D" id="3.40.50.300">
    <property type="entry name" value="P-loop containing nucleotide triphosphate hydrolases"/>
    <property type="match status" value="1"/>
</dbReference>
<dbReference type="AlphaFoldDB" id="A0A921ELT8"/>
<dbReference type="Pfam" id="PF03288">
    <property type="entry name" value="Pox_D5"/>
    <property type="match status" value="1"/>
</dbReference>
<evidence type="ECO:0000256" key="4">
    <source>
        <dbReference type="ARBA" id="ARBA00022840"/>
    </source>
</evidence>
<dbReference type="Pfam" id="PF08706">
    <property type="entry name" value="D5_N"/>
    <property type="match status" value="1"/>
</dbReference>
<evidence type="ECO:0000313" key="8">
    <source>
        <dbReference type="Proteomes" id="UP000732527"/>
    </source>
</evidence>
<evidence type="ECO:0000256" key="1">
    <source>
        <dbReference type="ARBA" id="ARBA00022741"/>
    </source>
</evidence>